<dbReference type="EMBL" id="JACCHS010000146">
    <property type="protein sequence ID" value="NYT47423.1"/>
    <property type="molecule type" value="Genomic_DNA"/>
</dbReference>
<reference evidence="2 3" key="1">
    <citation type="submission" date="2020-05" db="EMBL/GenBank/DDBJ databases">
        <title>Horizontal transmission and recombination maintain forever young bacterial symbiont genomes.</title>
        <authorList>
            <person name="Russell S.L."/>
            <person name="Pepper-Tunick E."/>
            <person name="Svedberg J."/>
            <person name="Byrne A."/>
            <person name="Ruelas Castillo J."/>
            <person name="Vollmers C."/>
            <person name="Beinart R.A."/>
            <person name="Corbett-Detig R."/>
        </authorList>
    </citation>
    <scope>NUCLEOTIDE SEQUENCE [LARGE SCALE GENOMIC DNA]</scope>
    <source>
        <strain evidence="2">4727-3</strain>
    </source>
</reference>
<dbReference type="AlphaFoldDB" id="A0A7Z0SDA0"/>
<name>A0A7Z0SDA0_9GAMM</name>
<evidence type="ECO:0000313" key="3">
    <source>
        <dbReference type="Proteomes" id="UP000537890"/>
    </source>
</evidence>
<dbReference type="Proteomes" id="UP000537890">
    <property type="component" value="Unassembled WGS sequence"/>
</dbReference>
<accession>A0A7Z0SDA0</accession>
<evidence type="ECO:0000259" key="1">
    <source>
        <dbReference type="Pfam" id="PF09359"/>
    </source>
</evidence>
<comment type="caution">
    <text evidence="2">The sequence shown here is derived from an EMBL/GenBank/DDBJ whole genome shotgun (WGS) entry which is preliminary data.</text>
</comment>
<organism evidence="2 3">
    <name type="scientific">Candidatus Methanofishera endochildressiae</name>
    <dbReference type="NCBI Taxonomy" id="2738884"/>
    <lineage>
        <taxon>Bacteria</taxon>
        <taxon>Pseudomonadati</taxon>
        <taxon>Pseudomonadota</taxon>
        <taxon>Gammaproteobacteria</taxon>
        <taxon>Candidatus Methanofishera</taxon>
    </lineage>
</organism>
<evidence type="ECO:0000313" key="2">
    <source>
        <dbReference type="EMBL" id="NYT47423.1"/>
    </source>
</evidence>
<sequence>MKFDPSFRITFDEELKVSQTQSLFPGASGSAAKKILPGYTILEVKFRHHMPSWFHRVIQAHELQRISISKICSGMEVLGLAIDEN</sequence>
<protein>
    <submittedName>
        <fullName evidence="2">VTC domain-containing protein</fullName>
    </submittedName>
</protein>
<dbReference type="Pfam" id="PF09359">
    <property type="entry name" value="VTC"/>
    <property type="match status" value="1"/>
</dbReference>
<dbReference type="InterPro" id="IPR018966">
    <property type="entry name" value="VTC_domain"/>
</dbReference>
<proteinExistence type="predicted"/>
<gene>
    <name evidence="2" type="ORF">H0A75_07470</name>
</gene>
<feature type="domain" description="VTC" evidence="1">
    <location>
        <begin position="4"/>
        <end position="78"/>
    </location>
</feature>